<dbReference type="InterPro" id="IPR044846">
    <property type="entry name" value="GH10"/>
</dbReference>
<dbReference type="InterPro" id="IPR008979">
    <property type="entry name" value="Galactose-bd-like_sf"/>
</dbReference>
<comment type="catalytic activity">
    <reaction evidence="4">
        <text>Endohydrolysis of (1-&gt;4)-beta-D-xylosidic linkages in xylans.</text>
        <dbReference type="EC" id="3.2.1.8"/>
    </reaction>
</comment>
<comment type="caution">
    <text evidence="6">The sequence shown here is derived from an EMBL/GenBank/DDBJ whole genome shotgun (WGS) entry which is preliminary data.</text>
</comment>
<dbReference type="PATRIC" id="fig|1313304.3.peg.986"/>
<dbReference type="OrthoDB" id="9815836at2"/>
<proteinExistence type="inferred from homology"/>
<dbReference type="eggNOG" id="COG3693">
    <property type="taxonomic scope" value="Bacteria"/>
</dbReference>
<dbReference type="Proteomes" id="UP000017148">
    <property type="component" value="Unassembled WGS sequence"/>
</dbReference>
<keyword evidence="4" id="KW-0326">Glycosidase</keyword>
<evidence type="ECO:0000256" key="4">
    <source>
        <dbReference type="RuleBase" id="RU361174"/>
    </source>
</evidence>
<dbReference type="PROSITE" id="PS51760">
    <property type="entry name" value="GH10_2"/>
    <property type="match status" value="1"/>
</dbReference>
<dbReference type="InterPro" id="IPR001000">
    <property type="entry name" value="GH10_dom"/>
</dbReference>
<dbReference type="InterPro" id="IPR017853">
    <property type="entry name" value="GH"/>
</dbReference>
<evidence type="ECO:0000313" key="6">
    <source>
        <dbReference type="EMBL" id="ERP32049.1"/>
    </source>
</evidence>
<dbReference type="STRING" id="1313304.CALK_1031"/>
<dbReference type="EC" id="3.2.1.8" evidence="4"/>
<accession>U7D6A5</accession>
<protein>
    <recommendedName>
        <fullName evidence="4">Beta-xylanase</fullName>
        <ecNumber evidence="4">3.2.1.8</ecNumber>
    </recommendedName>
</protein>
<dbReference type="GO" id="GO:0031176">
    <property type="term" value="F:endo-1,4-beta-xylanase activity"/>
    <property type="evidence" value="ECO:0007669"/>
    <property type="project" value="UniProtKB-EC"/>
</dbReference>
<keyword evidence="3 4" id="KW-0624">Polysaccharide degradation</keyword>
<evidence type="ECO:0000259" key="5">
    <source>
        <dbReference type="PROSITE" id="PS51760"/>
    </source>
</evidence>
<dbReference type="SMART" id="SM00633">
    <property type="entry name" value="Glyco_10"/>
    <property type="match status" value="1"/>
</dbReference>
<dbReference type="SUPFAM" id="SSF51445">
    <property type="entry name" value="(Trans)glycosidases"/>
    <property type="match status" value="1"/>
</dbReference>
<evidence type="ECO:0000256" key="3">
    <source>
        <dbReference type="ARBA" id="ARBA00023326"/>
    </source>
</evidence>
<dbReference type="SUPFAM" id="SSF49785">
    <property type="entry name" value="Galactose-binding domain-like"/>
    <property type="match status" value="1"/>
</dbReference>
<dbReference type="Gene3D" id="3.20.20.80">
    <property type="entry name" value="Glycosidases"/>
    <property type="match status" value="1"/>
</dbReference>
<sequence length="670" mass="77318">MQRRIILYVFHSILACMILPLHGENLIPTGDFERYDPSWEVTHADHVSTDLFSANFQSSEAAASGNYGAKIEISEKQEENWHIQIRVPSWTARKNQLYRFSMDARGPAPIHVSVSYDDWTYKEGFRLNIQEDEFQHFSGNFYSDTSGTDALIINIGLATGEGIYHLDNISLYEIEEIDETNQWYHDAPARIDSIRKEDFSLHLFDKTGSPMRHTDVQIKLQRHEFSFGTAFNLDTIGPYDSWYREKTREYFSEIVTENALKWVDFEPVPGSPDRENMRKYTEYAKKHDIPLRGHVLMWGLQQYGFEDHWSNSLAPEELVDAIRERIIRDVSYYRGKIQEYDVWNEPIHELALFRKTVHLFPDNEWALLDSAFIWAHRADPDARLFLNEYSLLAGGQAENFVDLVTGMRERNVPIHGLGVQGHFGNNSISPEVIRHRLDELSRAGLPIKITEFDMGTRESGLHLCEEEQAEQYSRFIRTVFSHPAVEGMLLWGFWDKKQWVAPIHGSNGAGLYRVDKSAKPVADSIRYLWDTLWTTNKKVRTTAEGTLNFRGFRGTYSLQTELEGIEKSAEIILSSSHKDSLILQKDTPTTTLPDKNQQAPPRVITQKGRLLNFAEKPEELFLFTPRGERKKLSLPAGETQVDLSELARGIYILRLRSSEGTHVQKRLFIP</sequence>
<evidence type="ECO:0000256" key="2">
    <source>
        <dbReference type="ARBA" id="ARBA00023277"/>
    </source>
</evidence>
<feature type="domain" description="GH10" evidence="5">
    <location>
        <begin position="211"/>
        <end position="528"/>
    </location>
</feature>
<gene>
    <name evidence="6" type="ORF">CALK_1031</name>
</gene>
<dbReference type="RefSeq" id="WP_022636524.1">
    <property type="nucleotide sequence ID" value="NZ_ASJR01000007.1"/>
</dbReference>
<evidence type="ECO:0000256" key="1">
    <source>
        <dbReference type="ARBA" id="ARBA00022801"/>
    </source>
</evidence>
<reference evidence="6 7" key="1">
    <citation type="journal article" date="2013" name="Environ. Microbiol.">
        <title>Genome analysis of Chitinivibrio alkaliphilus gen. nov., sp. nov., a novel extremely haloalkaliphilic anaerobic chitinolytic bacterium from the candidate phylum Termite Group 3.</title>
        <authorList>
            <person name="Sorokin D.Y."/>
            <person name="Gumerov V.M."/>
            <person name="Rakitin A.L."/>
            <person name="Beletsky A.V."/>
            <person name="Damste J.S."/>
            <person name="Muyzer G."/>
            <person name="Mardanov A.V."/>
            <person name="Ravin N.V."/>
        </authorList>
    </citation>
    <scope>NUCLEOTIDE SEQUENCE [LARGE SCALE GENOMIC DNA]</scope>
    <source>
        <strain evidence="6 7">ACht1</strain>
    </source>
</reference>
<comment type="similarity">
    <text evidence="4">Belongs to the glycosyl hydrolase 10 (cellulase F) family.</text>
</comment>
<dbReference type="EMBL" id="ASJR01000007">
    <property type="protein sequence ID" value="ERP32049.1"/>
    <property type="molecule type" value="Genomic_DNA"/>
</dbReference>
<evidence type="ECO:0000313" key="7">
    <source>
        <dbReference type="Proteomes" id="UP000017148"/>
    </source>
</evidence>
<organism evidence="6 7">
    <name type="scientific">Chitinivibrio alkaliphilus ACht1</name>
    <dbReference type="NCBI Taxonomy" id="1313304"/>
    <lineage>
        <taxon>Bacteria</taxon>
        <taxon>Pseudomonadati</taxon>
        <taxon>Fibrobacterota</taxon>
        <taxon>Chitinivibrionia</taxon>
        <taxon>Chitinivibrionales</taxon>
        <taxon>Chitinivibrionaceae</taxon>
        <taxon>Chitinivibrio</taxon>
    </lineage>
</organism>
<dbReference type="PRINTS" id="PR00134">
    <property type="entry name" value="GLHYDRLASE10"/>
</dbReference>
<keyword evidence="2 4" id="KW-0119">Carbohydrate metabolism</keyword>
<dbReference type="Pfam" id="PF00331">
    <property type="entry name" value="Glyco_hydro_10"/>
    <property type="match status" value="1"/>
</dbReference>
<dbReference type="PANTHER" id="PTHR31490:SF1">
    <property type="entry name" value="ENDO-1,4-BETA-XYLANASE 1"/>
    <property type="match status" value="1"/>
</dbReference>
<keyword evidence="1 4" id="KW-0378">Hydrolase</keyword>
<dbReference type="AlphaFoldDB" id="U7D6A5"/>
<name>U7D6A5_9BACT</name>
<dbReference type="PANTHER" id="PTHR31490">
    <property type="entry name" value="GLYCOSYL HYDROLASE"/>
    <property type="match status" value="1"/>
</dbReference>
<dbReference type="Gene3D" id="2.60.120.260">
    <property type="entry name" value="Galactose-binding domain-like"/>
    <property type="match status" value="1"/>
</dbReference>
<dbReference type="GO" id="GO:0000272">
    <property type="term" value="P:polysaccharide catabolic process"/>
    <property type="evidence" value="ECO:0007669"/>
    <property type="project" value="UniProtKB-KW"/>
</dbReference>
<dbReference type="PROSITE" id="PS51257">
    <property type="entry name" value="PROKAR_LIPOPROTEIN"/>
    <property type="match status" value="1"/>
</dbReference>
<keyword evidence="7" id="KW-1185">Reference proteome</keyword>